<dbReference type="KEGG" id="saga:M5M_07565"/>
<keyword evidence="10" id="KW-1185">Reference proteome</keyword>
<evidence type="ECO:0000256" key="1">
    <source>
        <dbReference type="ARBA" id="ARBA00001947"/>
    </source>
</evidence>
<keyword evidence="6" id="KW-0482">Metalloprotease</keyword>
<dbReference type="GO" id="GO:0004181">
    <property type="term" value="F:metallocarboxypeptidase activity"/>
    <property type="evidence" value="ECO:0007669"/>
    <property type="project" value="InterPro"/>
</dbReference>
<dbReference type="SUPFAM" id="SSF53187">
    <property type="entry name" value="Zn-dependent exopeptidases"/>
    <property type="match status" value="1"/>
</dbReference>
<dbReference type="EMBL" id="CP003746">
    <property type="protein sequence ID" value="AFU98704.2"/>
    <property type="molecule type" value="Genomic_DNA"/>
</dbReference>
<gene>
    <name evidence="9" type="ordered locus">M5M_07565</name>
</gene>
<evidence type="ECO:0000256" key="3">
    <source>
        <dbReference type="ARBA" id="ARBA00022670"/>
    </source>
</evidence>
<name>K4KHX5_SIMAS</name>
<evidence type="ECO:0000313" key="9">
    <source>
        <dbReference type="EMBL" id="AFU98704.2"/>
    </source>
</evidence>
<dbReference type="Pfam" id="PF00246">
    <property type="entry name" value="Peptidase_M14"/>
    <property type="match status" value="1"/>
</dbReference>
<keyword evidence="3" id="KW-0645">Protease</keyword>
<keyword evidence="4" id="KW-0378">Hydrolase</keyword>
<dbReference type="Proteomes" id="UP000000466">
    <property type="component" value="Chromosome"/>
</dbReference>
<dbReference type="GO" id="GO:0006508">
    <property type="term" value="P:proteolysis"/>
    <property type="evidence" value="ECO:0007669"/>
    <property type="project" value="UniProtKB-KW"/>
</dbReference>
<organism evidence="9 10">
    <name type="scientific">Simiduia agarivorans (strain DSM 21679 / JCM 13881 / BCRC 17597 / SA1)</name>
    <dbReference type="NCBI Taxonomy" id="1117647"/>
    <lineage>
        <taxon>Bacteria</taxon>
        <taxon>Pseudomonadati</taxon>
        <taxon>Pseudomonadota</taxon>
        <taxon>Gammaproteobacteria</taxon>
        <taxon>Cellvibrionales</taxon>
        <taxon>Cellvibrionaceae</taxon>
        <taxon>Simiduia</taxon>
    </lineage>
</organism>
<protein>
    <submittedName>
        <fullName evidence="9">M14 family peptidase</fullName>
    </submittedName>
</protein>
<evidence type="ECO:0000256" key="4">
    <source>
        <dbReference type="ARBA" id="ARBA00022801"/>
    </source>
</evidence>
<evidence type="ECO:0000259" key="8">
    <source>
        <dbReference type="PROSITE" id="PS52035"/>
    </source>
</evidence>
<sequence length="437" mass="48380">MAIEPEPGLDHWQIKARDIALTVQRLGQHPAVQLDTLGKSYQGRPIQALQLGVGERRVLMWTQMHGDEPTATAAVLDLLAHLLAPEQAARWAGLQNKITLRVIPMLNPDGAEIFQRQNAQGIDINRDARALQTPEGRLLMAEAKRFRPHVGFNLHDQDRRYAVDGNGKPATISVLAPAYDPAKSVNDSRRAAMQLIAHLKQTMPAPMQQYVGRYDDTYSARAFGDNLAALGISTILIESGGYPNDPNRQVARALNAQMLLEALDAIAHQTYRDVNPESYWAIPENREQSVFDLLLTQLTVKGHPSYQIDMGIQQALYSDGDARIADVGDLSPYAGYQSLQLDGAEYDAGRPFALTDSLVLDDVAYARLLREGYSHFVGDAGLLSNNSQWPVLTLPQPLADNQLPRRRMPAWFLVRKNSRVLGAVLNGQWVALQETSS</sequence>
<evidence type="ECO:0000256" key="2">
    <source>
        <dbReference type="ARBA" id="ARBA00005988"/>
    </source>
</evidence>
<feature type="active site" description="Proton donor/acceptor" evidence="7">
    <location>
        <position position="238"/>
    </location>
</feature>
<evidence type="ECO:0000256" key="5">
    <source>
        <dbReference type="ARBA" id="ARBA00022833"/>
    </source>
</evidence>
<dbReference type="HOGENOM" id="CLU_042010_0_0_6"/>
<evidence type="ECO:0000313" key="10">
    <source>
        <dbReference type="Proteomes" id="UP000000466"/>
    </source>
</evidence>
<dbReference type="AlphaFoldDB" id="K4KHX5"/>
<dbReference type="eggNOG" id="COG2866">
    <property type="taxonomic scope" value="Bacteria"/>
</dbReference>
<proteinExistence type="inferred from homology"/>
<evidence type="ECO:0000256" key="7">
    <source>
        <dbReference type="PROSITE-ProRule" id="PRU01379"/>
    </source>
</evidence>
<reference evidence="9 10" key="1">
    <citation type="journal article" date="2013" name="Genome Announc.">
        <title>Complete genome sequence of Simiduia agarivorans SA1(T), a marine bacterium able to degrade a variety of polysaccharides.</title>
        <authorList>
            <person name="Lin S.Y."/>
            <person name="Shieh W.Y."/>
            <person name="Chen J.S."/>
            <person name="Tang S.L."/>
        </authorList>
    </citation>
    <scope>NUCLEOTIDE SEQUENCE [LARGE SCALE GENOMIC DNA]</scope>
    <source>
        <strain evidence="10">DSM 21679 / JCM 13881 / BCRC 17597 / SA1</strain>
    </source>
</reference>
<dbReference type="GO" id="GO:0008270">
    <property type="term" value="F:zinc ion binding"/>
    <property type="evidence" value="ECO:0007669"/>
    <property type="project" value="InterPro"/>
</dbReference>
<dbReference type="GO" id="GO:0005615">
    <property type="term" value="C:extracellular space"/>
    <property type="evidence" value="ECO:0007669"/>
    <property type="project" value="TreeGrafter"/>
</dbReference>
<dbReference type="PANTHER" id="PTHR11705:SF143">
    <property type="entry name" value="SLL0236 PROTEIN"/>
    <property type="match status" value="1"/>
</dbReference>
<dbReference type="PROSITE" id="PS52035">
    <property type="entry name" value="PEPTIDASE_M14"/>
    <property type="match status" value="1"/>
</dbReference>
<dbReference type="InterPro" id="IPR000834">
    <property type="entry name" value="Peptidase_M14"/>
</dbReference>
<feature type="domain" description="Peptidase M14" evidence="8">
    <location>
        <begin position="8"/>
        <end position="266"/>
    </location>
</feature>
<comment type="cofactor">
    <cofactor evidence="1">
        <name>Zn(2+)</name>
        <dbReference type="ChEBI" id="CHEBI:29105"/>
    </cofactor>
</comment>
<accession>K4KHX5</accession>
<keyword evidence="5" id="KW-0862">Zinc</keyword>
<comment type="similarity">
    <text evidence="2 7">Belongs to the peptidase M14 family.</text>
</comment>
<dbReference type="Gene3D" id="3.40.630.10">
    <property type="entry name" value="Zn peptidases"/>
    <property type="match status" value="1"/>
</dbReference>
<evidence type="ECO:0000256" key="6">
    <source>
        <dbReference type="ARBA" id="ARBA00023049"/>
    </source>
</evidence>
<dbReference type="PANTHER" id="PTHR11705">
    <property type="entry name" value="PROTEASE FAMILY M14 CARBOXYPEPTIDASE A,B"/>
    <property type="match status" value="1"/>
</dbReference>
<dbReference type="STRING" id="1117647.M5M_07565"/>